<feature type="binding site" evidence="10 11">
    <location>
        <begin position="485"/>
        <end position="487"/>
    </location>
    <ligand>
        <name>L-homocysteine</name>
        <dbReference type="ChEBI" id="CHEBI:58199"/>
    </ligand>
</feature>
<feature type="active site" description="Proton donor" evidence="10 13">
    <location>
        <position position="750"/>
    </location>
</feature>
<keyword evidence="17" id="KW-1185">Reference proteome</keyword>
<name>A0A1M5CIF3_9GAMM</name>
<dbReference type="RefSeq" id="WP_234994965.1">
    <property type="nucleotide sequence ID" value="NZ_FQVA01000002.1"/>
</dbReference>
<feature type="binding site" evidence="12">
    <location>
        <position position="719"/>
    </location>
    <ligand>
        <name>Zn(2+)</name>
        <dbReference type="ChEBI" id="CHEBI:29105"/>
        <label>1</label>
        <note>catalytic</note>
    </ligand>
</feature>
<evidence type="ECO:0000256" key="8">
    <source>
        <dbReference type="ARBA" id="ARBA00022833"/>
    </source>
</evidence>
<evidence type="ECO:0000256" key="10">
    <source>
        <dbReference type="HAMAP-Rule" id="MF_00172"/>
    </source>
</evidence>
<feature type="binding site" evidence="10 11">
    <location>
        <position position="653"/>
    </location>
    <ligand>
        <name>L-methionine</name>
        <dbReference type="ChEBI" id="CHEBI:57844"/>
    </ligand>
</feature>
<feature type="binding site" evidence="12">
    <location>
        <position position="697"/>
    </location>
    <ligand>
        <name>Zn(2+)</name>
        <dbReference type="ChEBI" id="CHEBI:29105"/>
        <label>1</label>
        <note>catalytic</note>
    </ligand>
</feature>
<feature type="binding site" evidence="10 11">
    <location>
        <position position="615"/>
    </location>
    <ligand>
        <name>5-methyltetrahydropteroyltri-L-glutamate</name>
        <dbReference type="ChEBI" id="CHEBI:58207"/>
    </ligand>
</feature>
<proteinExistence type="inferred from homology"/>
<dbReference type="HAMAP" id="MF_00172">
    <property type="entry name" value="Meth_synth"/>
    <property type="match status" value="1"/>
</dbReference>
<dbReference type="GO" id="GO:0008270">
    <property type="term" value="F:zinc ion binding"/>
    <property type="evidence" value="ECO:0007669"/>
    <property type="project" value="InterPro"/>
</dbReference>
<comment type="cofactor">
    <cofactor evidence="12">
        <name>Zn(2+)</name>
        <dbReference type="ChEBI" id="CHEBI:29105"/>
    </cofactor>
    <text evidence="12">Binds 2 Zn(2+) ions per subunit.</text>
</comment>
<feature type="binding site" evidence="10">
    <location>
        <position position="719"/>
    </location>
    <ligand>
        <name>Zn(2+)</name>
        <dbReference type="ChEBI" id="CHEBI:29105"/>
        <note>catalytic</note>
    </ligand>
</feature>
<dbReference type="InterPro" id="IPR006276">
    <property type="entry name" value="Cobalamin-indep_Met_synthase"/>
</dbReference>
<feature type="binding site" evidence="10">
    <location>
        <position position="697"/>
    </location>
    <ligand>
        <name>Zn(2+)</name>
        <dbReference type="ChEBI" id="CHEBI:29105"/>
        <note>catalytic</note>
    </ligand>
</feature>
<comment type="similarity">
    <text evidence="3 10">Belongs to the vitamin-B12 independent methionine synthase family.</text>
</comment>
<evidence type="ECO:0000313" key="16">
    <source>
        <dbReference type="EMBL" id="SHF54451.1"/>
    </source>
</evidence>
<dbReference type="AlphaFoldDB" id="A0A1M5CIF3"/>
<feature type="binding site" evidence="10 11">
    <location>
        <position position="538"/>
    </location>
    <ligand>
        <name>L-methionine</name>
        <dbReference type="ChEBI" id="CHEBI:57844"/>
    </ligand>
</feature>
<gene>
    <name evidence="10" type="primary">metE</name>
    <name evidence="16" type="ORF">SAMN04487965_2206</name>
</gene>
<dbReference type="EC" id="2.1.1.14" evidence="10"/>
<feature type="binding site" evidence="11">
    <location>
        <position position="121"/>
    </location>
    <ligand>
        <name>5-methyltetrahydropteroyltri-L-glutamate</name>
        <dbReference type="ChEBI" id="CHEBI:58207"/>
    </ligand>
</feature>
<feature type="domain" description="Cobalamin-independent methionine synthase MetE N-terminal" evidence="15">
    <location>
        <begin position="4"/>
        <end position="313"/>
    </location>
</feature>
<comment type="pathway">
    <text evidence="2 10">Amino-acid biosynthesis; L-methionine biosynthesis via de novo pathway; L-methionine from L-homocysteine (MetE route): step 1/1.</text>
</comment>
<dbReference type="InterPro" id="IPR002629">
    <property type="entry name" value="Met_Synth_C/arc"/>
</dbReference>
<feature type="binding site" evidence="11">
    <location>
        <position position="19"/>
    </location>
    <ligand>
        <name>5-methyltetrahydropteroyltri-L-glutamate</name>
        <dbReference type="ChEBI" id="CHEBI:58207"/>
    </ligand>
</feature>
<feature type="binding site" evidence="10 11">
    <location>
        <begin position="569"/>
        <end position="570"/>
    </location>
    <ligand>
        <name>5-methyltetrahydropteroyltri-L-glutamate</name>
        <dbReference type="ChEBI" id="CHEBI:58207"/>
    </ligand>
</feature>
<comment type="catalytic activity">
    <reaction evidence="10">
        <text>5-methyltetrahydropteroyltri-L-glutamate + L-homocysteine = tetrahydropteroyltri-L-glutamate + L-methionine</text>
        <dbReference type="Rhea" id="RHEA:21196"/>
        <dbReference type="ChEBI" id="CHEBI:57844"/>
        <dbReference type="ChEBI" id="CHEBI:58140"/>
        <dbReference type="ChEBI" id="CHEBI:58199"/>
        <dbReference type="ChEBI" id="CHEBI:58207"/>
        <dbReference type="EC" id="2.1.1.14"/>
    </reaction>
</comment>
<evidence type="ECO:0000256" key="13">
    <source>
        <dbReference type="PIRSR" id="PIRSR000382-3"/>
    </source>
</evidence>
<keyword evidence="8 10" id="KW-0862">Zinc</keyword>
<evidence type="ECO:0000256" key="3">
    <source>
        <dbReference type="ARBA" id="ARBA00009553"/>
    </source>
</evidence>
<dbReference type="STRING" id="494016.SAMN04487965_2206"/>
<dbReference type="GO" id="GO:0009086">
    <property type="term" value="P:methionine biosynthetic process"/>
    <property type="evidence" value="ECO:0007669"/>
    <property type="project" value="UniProtKB-UniRule"/>
</dbReference>
<protein>
    <recommendedName>
        <fullName evidence="10">5-methyltetrahydropteroyltriglutamate--homocysteine methyltransferase</fullName>
        <ecNumber evidence="10">2.1.1.14</ecNumber>
    </recommendedName>
    <alternativeName>
        <fullName evidence="10">Cobalamin-independent methionine synthase</fullName>
    </alternativeName>
    <alternativeName>
        <fullName evidence="10">Methionine synthase, vitamin-B12 independent isozyme</fullName>
    </alternativeName>
</protein>
<keyword evidence="5 10" id="KW-0028">Amino-acid biosynthesis</keyword>
<dbReference type="GO" id="GO:0032259">
    <property type="term" value="P:methylation"/>
    <property type="evidence" value="ECO:0007669"/>
    <property type="project" value="UniProtKB-KW"/>
</dbReference>
<feature type="binding site" evidence="10 11">
    <location>
        <position position="653"/>
    </location>
    <ligand>
        <name>L-homocysteine</name>
        <dbReference type="ChEBI" id="CHEBI:58199"/>
    </ligand>
</feature>
<dbReference type="SUPFAM" id="SSF51726">
    <property type="entry name" value="UROD/MetE-like"/>
    <property type="match status" value="2"/>
</dbReference>
<feature type="binding site" evidence="10">
    <location>
        <position position="659"/>
    </location>
    <ligand>
        <name>5-methyltetrahydropteroyltri-L-glutamate</name>
        <dbReference type="ChEBI" id="CHEBI:58207"/>
    </ligand>
</feature>
<dbReference type="Gene3D" id="3.20.20.210">
    <property type="match status" value="2"/>
</dbReference>
<organism evidence="16 17">
    <name type="scientific">Microbulbifer donghaiensis</name>
    <dbReference type="NCBI Taxonomy" id="494016"/>
    <lineage>
        <taxon>Bacteria</taxon>
        <taxon>Pseudomonadati</taxon>
        <taxon>Pseudomonadota</taxon>
        <taxon>Gammaproteobacteria</taxon>
        <taxon>Cellvibrionales</taxon>
        <taxon>Microbulbiferaceae</taxon>
        <taxon>Microbulbifer</taxon>
    </lineage>
</organism>
<dbReference type="EMBL" id="FQVA01000002">
    <property type="protein sequence ID" value="SHF54451.1"/>
    <property type="molecule type" value="Genomic_DNA"/>
</dbReference>
<evidence type="ECO:0000256" key="6">
    <source>
        <dbReference type="ARBA" id="ARBA00022679"/>
    </source>
</evidence>
<evidence type="ECO:0000313" key="17">
    <source>
        <dbReference type="Proteomes" id="UP000184170"/>
    </source>
</evidence>
<dbReference type="Pfam" id="PF01717">
    <property type="entry name" value="Meth_synt_2"/>
    <property type="match status" value="1"/>
</dbReference>
<feature type="binding site" evidence="10 11">
    <location>
        <begin position="485"/>
        <end position="487"/>
    </location>
    <ligand>
        <name>L-methionine</name>
        <dbReference type="ChEBI" id="CHEBI:57844"/>
    </ligand>
</feature>
<keyword evidence="6 10" id="KW-0808">Transferase</keyword>
<dbReference type="GO" id="GO:0003871">
    <property type="term" value="F:5-methyltetrahydropteroyltriglutamate-homocysteine S-methyltransferase activity"/>
    <property type="evidence" value="ECO:0007669"/>
    <property type="project" value="UniProtKB-UniRule"/>
</dbReference>
<evidence type="ECO:0000259" key="14">
    <source>
        <dbReference type="Pfam" id="PF01717"/>
    </source>
</evidence>
<reference evidence="17" key="1">
    <citation type="submission" date="2016-11" db="EMBL/GenBank/DDBJ databases">
        <authorList>
            <person name="Varghese N."/>
            <person name="Submissions S."/>
        </authorList>
    </citation>
    <scope>NUCLEOTIDE SEQUENCE [LARGE SCALE GENOMIC DNA]</scope>
    <source>
        <strain evidence="17">CGMCC 1.7063</strain>
    </source>
</reference>
<sequence length="811" mass="89954">MAQTHILGYPRIGAGRELKKAQEAYWRGEISQRELLAVGADIRRNNWQAQRDAGLELVTVGDFAWYDQVLNHTLLFGAVPARFAQGAADNKLDQYFRVARGRAPSGEPVAASAMTKWFDTNYHYLVPEFSTGQQFALDSDWLLDEVREAQSQGYKAKPVVIGPLTYLWLGRAEGDALALLPALLPCYEQLLQQLADTGVTWVQIDEPILGLDLPAAWRDAFAGAYRRIGDAAQSLKLLLATYFSPLRENLPLAFELPVDGVHIDCVRASEELPAATAALRDEQVLSVGVLNGRNIWRADLVRWRRELKPLADRLGERLWLSASCSLLHCPVDLDTEKKLPEAQLQKLAYSRQKLCELKELQTLLQPGHLVGASPAGEKDTGDSTGSIACRAGSHSTDGYTPFESDSIDSVVGASPAGETDSANSAASIVCRAGSHSTDGYTRFESDSIDSVGDELKDSWRPQPYAERAPLQRQRWQLPLLPTTTIGSFPQTDLLRQVRRQFRSGEISEQDYVDHLRAEIAEAIRRQEILGLDVLVHGEAERNDMVEYFGEQLDGFVHTGNGWVQSYGSRCVKPPIIFGDISRPQPMTVEWSRYAQSLTKKPVKGMLTGPVTILNWSFPREDIPRSESCLQIARALRQEVLDLEAAGIGIIQIDEPALREGLPLRQSEHRGYFDWAVACFRYTCSQVKAETQIHTHMCYSNFNAIMDAIVALDADVITIESARSDLQLLLAFAGKNGGYPNEIGPGIYDIHSPNVPERAELVARLQKIAEVIPLEKLWVNPDCGLKTRSWAEVGTSLLNMVEAARTARAELA</sequence>
<dbReference type="InterPro" id="IPR013215">
    <property type="entry name" value="Cbl-indep_Met_Synth_N"/>
</dbReference>
<dbReference type="PIRSF" id="PIRSF000382">
    <property type="entry name" value="MeTrfase_B12_ind"/>
    <property type="match status" value="1"/>
</dbReference>
<keyword evidence="7 10" id="KW-0479">Metal-binding</keyword>
<keyword evidence="9 10" id="KW-0486">Methionine biosynthesis</keyword>
<feature type="domain" description="Cobalamin-independent methionine synthase MetE C-terminal/archaeal" evidence="14">
    <location>
        <begin position="480"/>
        <end position="804"/>
    </location>
</feature>
<evidence type="ECO:0000256" key="4">
    <source>
        <dbReference type="ARBA" id="ARBA00022603"/>
    </source>
</evidence>
<evidence type="ECO:0000256" key="9">
    <source>
        <dbReference type="ARBA" id="ARBA00023167"/>
    </source>
</evidence>
<evidence type="ECO:0000256" key="12">
    <source>
        <dbReference type="PIRSR" id="PIRSR000382-2"/>
    </source>
</evidence>
<accession>A0A1M5CIF3</accession>
<dbReference type="CDD" id="cd03312">
    <property type="entry name" value="CIMS_N_terminal_like"/>
    <property type="match status" value="1"/>
</dbReference>
<feature type="binding site" evidence="10">
    <location>
        <position position="695"/>
    </location>
    <ligand>
        <name>Zn(2+)</name>
        <dbReference type="ChEBI" id="CHEBI:29105"/>
        <note>catalytic</note>
    </ligand>
</feature>
<dbReference type="Pfam" id="PF08267">
    <property type="entry name" value="Meth_synt_1"/>
    <property type="match status" value="1"/>
</dbReference>
<dbReference type="UniPathway" id="UPA00051">
    <property type="reaction ID" value="UER00082"/>
</dbReference>
<comment type="cofactor">
    <cofactor evidence="10">
        <name>Zn(2+)</name>
        <dbReference type="ChEBI" id="CHEBI:29105"/>
    </cofactor>
    <text evidence="10">Binds 1 zinc ion per subunit.</text>
</comment>
<dbReference type="InterPro" id="IPR038071">
    <property type="entry name" value="UROD/MetE-like_sf"/>
</dbReference>
<evidence type="ECO:0000259" key="15">
    <source>
        <dbReference type="Pfam" id="PF08267"/>
    </source>
</evidence>
<feature type="binding site" evidence="10">
    <location>
        <begin position="16"/>
        <end position="19"/>
    </location>
    <ligand>
        <name>5-methyltetrahydropteroyltri-L-glutamate</name>
        <dbReference type="ChEBI" id="CHEBI:58207"/>
    </ligand>
</feature>
<feature type="binding site" evidence="12">
    <location>
        <position position="695"/>
    </location>
    <ligand>
        <name>Zn(2+)</name>
        <dbReference type="ChEBI" id="CHEBI:29105"/>
        <label>1</label>
        <note>catalytic</note>
    </ligand>
</feature>
<evidence type="ECO:0000256" key="5">
    <source>
        <dbReference type="ARBA" id="ARBA00022605"/>
    </source>
</evidence>
<keyword evidence="10" id="KW-0677">Repeat</keyword>
<dbReference type="NCBIfam" id="NF003556">
    <property type="entry name" value="PRK05222.1"/>
    <property type="match status" value="1"/>
</dbReference>
<dbReference type="Proteomes" id="UP000184170">
    <property type="component" value="Unassembled WGS sequence"/>
</dbReference>
<feature type="binding site" evidence="12">
    <location>
        <position position="782"/>
    </location>
    <ligand>
        <name>Zn(2+)</name>
        <dbReference type="ChEBI" id="CHEBI:29105"/>
        <label>1</label>
        <note>catalytic</note>
    </ligand>
</feature>
<feature type="binding site" evidence="10">
    <location>
        <position position="782"/>
    </location>
    <ligand>
        <name>Zn(2+)</name>
        <dbReference type="ChEBI" id="CHEBI:29105"/>
        <note>catalytic</note>
    </ligand>
</feature>
<comment type="function">
    <text evidence="1 10">Catalyzes the transfer of a methyl group from 5-methyltetrahydrofolate to homocysteine resulting in methionine formation.</text>
</comment>
<evidence type="ECO:0000256" key="7">
    <source>
        <dbReference type="ARBA" id="ARBA00022723"/>
    </source>
</evidence>
<evidence type="ECO:0000256" key="2">
    <source>
        <dbReference type="ARBA" id="ARBA00004681"/>
    </source>
</evidence>
<keyword evidence="4 10" id="KW-0489">Methyltransferase</keyword>
<feature type="binding site" evidence="10">
    <location>
        <position position="116"/>
    </location>
    <ligand>
        <name>5-methyltetrahydropteroyltri-L-glutamate</name>
        <dbReference type="ChEBI" id="CHEBI:58207"/>
    </ligand>
</feature>
<feature type="binding site" evidence="10">
    <location>
        <position position="538"/>
    </location>
    <ligand>
        <name>L-homocysteine</name>
        <dbReference type="ChEBI" id="CHEBI:58199"/>
    </ligand>
</feature>
<dbReference type="CDD" id="cd03311">
    <property type="entry name" value="CIMS_C_terminal_like"/>
    <property type="match status" value="1"/>
</dbReference>
<evidence type="ECO:0000256" key="1">
    <source>
        <dbReference type="ARBA" id="ARBA00002777"/>
    </source>
</evidence>
<evidence type="ECO:0000256" key="11">
    <source>
        <dbReference type="PIRSR" id="PIRSR000382-1"/>
    </source>
</evidence>
<dbReference type="PANTHER" id="PTHR30519">
    <property type="entry name" value="5-METHYLTETRAHYDROPTEROYLTRIGLUTAMATE--HOMOCYSTEINE METHYLTRANSFERASE"/>
    <property type="match status" value="1"/>
</dbReference>